<dbReference type="EMBL" id="CP128986">
    <property type="protein sequence ID" value="WOC11181.1"/>
    <property type="molecule type" value="Genomic_DNA"/>
</dbReference>
<dbReference type="RefSeq" id="WP_420040511.1">
    <property type="nucleotide sequence ID" value="NZ_CP128986.1"/>
</dbReference>
<protein>
    <submittedName>
        <fullName evidence="1">Uncharacterized protein</fullName>
    </submittedName>
</protein>
<gene>
    <name evidence="1" type="ORF">MP11Mi_02480</name>
</gene>
<proteinExistence type="predicted"/>
<accession>A0AA97CRL6</accession>
<organism evidence="1">
    <name type="scientific">Gordonia sp. MP11Mi</name>
    <dbReference type="NCBI Taxonomy" id="3022769"/>
    <lineage>
        <taxon>Bacteria</taxon>
        <taxon>Bacillati</taxon>
        <taxon>Actinomycetota</taxon>
        <taxon>Actinomycetes</taxon>
        <taxon>Mycobacteriales</taxon>
        <taxon>Gordoniaceae</taxon>
        <taxon>Gordonia</taxon>
    </lineage>
</organism>
<dbReference type="AlphaFoldDB" id="A0AA97CRL6"/>
<reference evidence="1" key="1">
    <citation type="submission" date="2023-06" db="EMBL/GenBank/DDBJ databases">
        <title>Gordonia sp. nov. and Pseudochrobactrum sp. nov., two species isolated from the burying beetle Nicrophorus vespilloides.</title>
        <authorList>
            <person name="Poehlein A."/>
            <person name="Guzman J."/>
            <person name="Daniel R."/>
            <person name="Vilcinskas A."/>
        </authorList>
    </citation>
    <scope>NUCLEOTIDE SEQUENCE</scope>
    <source>
        <strain evidence="1">MP11Mi</strain>
    </source>
</reference>
<sequence length="120" mass="12566">MEPVEVFAGAWYLRALRDDDRLSDVPALTLFDVEDPAAYIRASNEGWADESRFVWAVCVPTTGETVALIGVRTSGAGAADLVGVARDGYDDALADAVGPVTRFASGALSLTTGPLIPTPP</sequence>
<evidence type="ECO:0000313" key="1">
    <source>
        <dbReference type="EMBL" id="WOC11181.1"/>
    </source>
</evidence>
<name>A0AA97CRL6_9ACTN</name>